<keyword evidence="4" id="KW-1185">Reference proteome</keyword>
<name>A0A0L6CXA6_9RHOB</name>
<accession>A0A0L6CXA6</accession>
<dbReference type="RefSeq" id="WP_050662015.1">
    <property type="nucleotide sequence ID" value="NZ_CP118494.1"/>
</dbReference>
<dbReference type="GO" id="GO:0016491">
    <property type="term" value="F:oxidoreductase activity"/>
    <property type="evidence" value="ECO:0007669"/>
    <property type="project" value="UniProtKB-KW"/>
</dbReference>
<comment type="similarity">
    <text evidence="1">Belongs to the short-chain dehydrogenases/reductases (SDR) family.</text>
</comment>
<dbReference type="SUPFAM" id="SSF51735">
    <property type="entry name" value="NAD(P)-binding Rossmann-fold domains"/>
    <property type="match status" value="1"/>
</dbReference>
<proteinExistence type="inferred from homology"/>
<keyword evidence="2 3" id="KW-0560">Oxidoreductase</keyword>
<organism evidence="3 4">
    <name type="scientific">Roseovarius tolerans</name>
    <dbReference type="NCBI Taxonomy" id="74031"/>
    <lineage>
        <taxon>Bacteria</taxon>
        <taxon>Pseudomonadati</taxon>
        <taxon>Pseudomonadota</taxon>
        <taxon>Alphaproteobacteria</taxon>
        <taxon>Rhodobacterales</taxon>
        <taxon>Roseobacteraceae</taxon>
        <taxon>Roseovarius</taxon>
    </lineage>
</organism>
<dbReference type="GO" id="GO:0016020">
    <property type="term" value="C:membrane"/>
    <property type="evidence" value="ECO:0007669"/>
    <property type="project" value="TreeGrafter"/>
</dbReference>
<dbReference type="AlphaFoldDB" id="A0A0L6CXA6"/>
<dbReference type="Gene3D" id="3.40.50.720">
    <property type="entry name" value="NAD(P)-binding Rossmann-like Domain"/>
    <property type="match status" value="1"/>
</dbReference>
<dbReference type="EC" id="1.-.-.-" evidence="3"/>
<dbReference type="PANTHER" id="PTHR44196:SF1">
    <property type="entry name" value="DEHYDROGENASE_REDUCTASE SDR FAMILY MEMBER 7B"/>
    <property type="match status" value="1"/>
</dbReference>
<dbReference type="PANTHER" id="PTHR44196">
    <property type="entry name" value="DEHYDROGENASE/REDUCTASE SDR FAMILY MEMBER 7B"/>
    <property type="match status" value="1"/>
</dbReference>
<evidence type="ECO:0000313" key="4">
    <source>
        <dbReference type="Proteomes" id="UP000037046"/>
    </source>
</evidence>
<evidence type="ECO:0000313" key="3">
    <source>
        <dbReference type="EMBL" id="KNX42391.1"/>
    </source>
</evidence>
<dbReference type="OrthoDB" id="9810935at2"/>
<protein>
    <submittedName>
        <fullName evidence="3">Putative oxidoreductase</fullName>
        <ecNumber evidence="3">1.-.-.-</ecNumber>
    </submittedName>
</protein>
<sequence length="225" mass="23887">MTTKTLFITGASSGIGAETARAAADAGWNVALFARSQDKLDALVAELGEARALALPGDVTQMADLEHAVRETQARFGQINAVFANAGRGLDTPGVAEGDPEEWRSMMDINVMGLLFTVKASYGALQESKGHLVLTGSAAGKRHIKGSIYGASKWFVHGFGGNMAEEMREWGGRCTVIAPGMVDTPFFDSPKPDKLQPEDVAHAVMHALSAPARASVQEIFLMPTQ</sequence>
<reference evidence="4" key="1">
    <citation type="submission" date="2015-07" db="EMBL/GenBank/DDBJ databases">
        <title>Draft Genome Sequence of Roseovarius tolerans EL-164, a producer of N-Acylated Alanine Methyl Esters (NAMEs).</title>
        <authorList>
            <person name="Voget S."/>
            <person name="Bruns H."/>
            <person name="Wagner-Doebler I."/>
            <person name="Schulz S."/>
            <person name="Daniel R."/>
        </authorList>
    </citation>
    <scope>NUCLEOTIDE SEQUENCE [LARGE SCALE GENOMIC DNA]</scope>
    <source>
        <strain evidence="4">EL-164</strain>
    </source>
</reference>
<dbReference type="PATRIC" id="fig|74031.6.peg.1116"/>
<dbReference type="EMBL" id="LGVV01000009">
    <property type="protein sequence ID" value="KNX42391.1"/>
    <property type="molecule type" value="Genomic_DNA"/>
</dbReference>
<dbReference type="Proteomes" id="UP000037046">
    <property type="component" value="Unassembled WGS sequence"/>
</dbReference>
<dbReference type="PRINTS" id="PR00081">
    <property type="entry name" value="GDHRDH"/>
</dbReference>
<comment type="caution">
    <text evidence="3">The sequence shown here is derived from an EMBL/GenBank/DDBJ whole genome shotgun (WGS) entry which is preliminary data.</text>
</comment>
<gene>
    <name evidence="3" type="ORF">ROTO_10900</name>
</gene>
<dbReference type="STRING" id="74031.SAMN04488077_11682"/>
<dbReference type="Pfam" id="PF00106">
    <property type="entry name" value="adh_short"/>
    <property type="match status" value="1"/>
</dbReference>
<dbReference type="InterPro" id="IPR036291">
    <property type="entry name" value="NAD(P)-bd_dom_sf"/>
</dbReference>
<evidence type="ECO:0000256" key="1">
    <source>
        <dbReference type="ARBA" id="ARBA00006484"/>
    </source>
</evidence>
<dbReference type="InterPro" id="IPR002347">
    <property type="entry name" value="SDR_fam"/>
</dbReference>
<evidence type="ECO:0000256" key="2">
    <source>
        <dbReference type="ARBA" id="ARBA00023002"/>
    </source>
</evidence>